<dbReference type="InterPro" id="IPR013083">
    <property type="entry name" value="Znf_RING/FYVE/PHD"/>
</dbReference>
<feature type="compositionally biased region" description="Basic and acidic residues" evidence="4">
    <location>
        <begin position="364"/>
        <end position="376"/>
    </location>
</feature>
<keyword evidence="3" id="KW-0863">Zinc-finger</keyword>
<dbReference type="InParanoid" id="D7G3J8"/>
<dbReference type="PANTHER" id="PTHR45641">
    <property type="entry name" value="TETRATRICOPEPTIDE REPEAT PROTEIN (AFU_ORTHOLOGUE AFUA_6G03870)"/>
    <property type="match status" value="1"/>
</dbReference>
<evidence type="ECO:0000256" key="4">
    <source>
        <dbReference type="SAM" id="MobiDB-lite"/>
    </source>
</evidence>
<dbReference type="GO" id="GO:0005737">
    <property type="term" value="C:cytoplasm"/>
    <property type="evidence" value="ECO:0007669"/>
    <property type="project" value="UniProtKB-ARBA"/>
</dbReference>
<dbReference type="STRING" id="2880.D7G3J8"/>
<feature type="region of interest" description="Disordered" evidence="4">
    <location>
        <begin position="829"/>
        <end position="859"/>
    </location>
</feature>
<dbReference type="Gene3D" id="1.25.40.10">
    <property type="entry name" value="Tetratricopeptide repeat domain"/>
    <property type="match status" value="2"/>
</dbReference>
<dbReference type="EMBL" id="FN648719">
    <property type="protein sequence ID" value="CBJ26996.1"/>
    <property type="molecule type" value="Genomic_DNA"/>
</dbReference>
<evidence type="ECO:0000259" key="5">
    <source>
        <dbReference type="PROSITE" id="PS50089"/>
    </source>
</evidence>
<feature type="compositionally biased region" description="Basic and acidic residues" evidence="4">
    <location>
        <begin position="126"/>
        <end position="140"/>
    </location>
</feature>
<keyword evidence="3" id="KW-0479">Metal-binding</keyword>
<dbReference type="Pfam" id="PF13374">
    <property type="entry name" value="TPR_10"/>
    <property type="match status" value="1"/>
</dbReference>
<dbReference type="PANTHER" id="PTHR45641:SF19">
    <property type="entry name" value="NEPHROCYSTIN-3"/>
    <property type="match status" value="1"/>
</dbReference>
<reference evidence="6 7" key="1">
    <citation type="journal article" date="2010" name="Nature">
        <title>The Ectocarpus genome and the independent evolution of multicellularity in brown algae.</title>
        <authorList>
            <person name="Cock J.M."/>
            <person name="Sterck L."/>
            <person name="Rouze P."/>
            <person name="Scornet D."/>
            <person name="Allen A.E."/>
            <person name="Amoutzias G."/>
            <person name="Anthouard V."/>
            <person name="Artiguenave F."/>
            <person name="Aury J.M."/>
            <person name="Badger J.H."/>
            <person name="Beszteri B."/>
            <person name="Billiau K."/>
            <person name="Bonnet E."/>
            <person name="Bothwell J.H."/>
            <person name="Bowler C."/>
            <person name="Boyen C."/>
            <person name="Brownlee C."/>
            <person name="Carrano C.J."/>
            <person name="Charrier B."/>
            <person name="Cho G.Y."/>
            <person name="Coelho S.M."/>
            <person name="Collen J."/>
            <person name="Corre E."/>
            <person name="Da Silva C."/>
            <person name="Delage L."/>
            <person name="Delaroque N."/>
            <person name="Dittami S.M."/>
            <person name="Doulbeau S."/>
            <person name="Elias M."/>
            <person name="Farnham G."/>
            <person name="Gachon C.M."/>
            <person name="Gschloessl B."/>
            <person name="Heesch S."/>
            <person name="Jabbari K."/>
            <person name="Jubin C."/>
            <person name="Kawai H."/>
            <person name="Kimura K."/>
            <person name="Kloareg B."/>
            <person name="Kupper F.C."/>
            <person name="Lang D."/>
            <person name="Le Bail A."/>
            <person name="Leblanc C."/>
            <person name="Lerouge P."/>
            <person name="Lohr M."/>
            <person name="Lopez P.J."/>
            <person name="Martens C."/>
            <person name="Maumus F."/>
            <person name="Michel G."/>
            <person name="Miranda-Saavedra D."/>
            <person name="Morales J."/>
            <person name="Moreau H."/>
            <person name="Motomura T."/>
            <person name="Nagasato C."/>
            <person name="Napoli C.A."/>
            <person name="Nelson D.R."/>
            <person name="Nyvall-Collen P."/>
            <person name="Peters A.F."/>
            <person name="Pommier C."/>
            <person name="Potin P."/>
            <person name="Poulain J."/>
            <person name="Quesneville H."/>
            <person name="Read B."/>
            <person name="Rensing S.A."/>
            <person name="Ritter A."/>
            <person name="Rousvoal S."/>
            <person name="Samanta M."/>
            <person name="Samson G."/>
            <person name="Schroeder D.C."/>
            <person name="Segurens B."/>
            <person name="Strittmatter M."/>
            <person name="Tonon T."/>
            <person name="Tregear J.W."/>
            <person name="Valentin K."/>
            <person name="von Dassow P."/>
            <person name="Yamagishi T."/>
            <person name="Van de Peer Y."/>
            <person name="Wincker P."/>
        </authorList>
    </citation>
    <scope>NUCLEOTIDE SEQUENCE [LARGE SCALE GENOMIC DNA]</scope>
    <source>
        <strain evidence="7">Ec32 / CCAP1310/4</strain>
    </source>
</reference>
<dbReference type="OrthoDB" id="8062037at2759"/>
<evidence type="ECO:0000256" key="2">
    <source>
        <dbReference type="ARBA" id="ARBA00022803"/>
    </source>
</evidence>
<feature type="compositionally biased region" description="Gly residues" evidence="4">
    <location>
        <begin position="52"/>
        <end position="70"/>
    </location>
</feature>
<proteinExistence type="predicted"/>
<organism evidence="6 7">
    <name type="scientific">Ectocarpus siliculosus</name>
    <name type="common">Brown alga</name>
    <name type="synonym">Conferva siliculosa</name>
    <dbReference type="NCBI Taxonomy" id="2880"/>
    <lineage>
        <taxon>Eukaryota</taxon>
        <taxon>Sar</taxon>
        <taxon>Stramenopiles</taxon>
        <taxon>Ochrophyta</taxon>
        <taxon>PX clade</taxon>
        <taxon>Phaeophyceae</taxon>
        <taxon>Ectocarpales</taxon>
        <taxon>Ectocarpaceae</taxon>
        <taxon>Ectocarpus</taxon>
    </lineage>
</organism>
<protein>
    <submittedName>
        <fullName evidence="6">TPR repeat-containing protein</fullName>
    </submittedName>
</protein>
<dbReference type="Pfam" id="PF13639">
    <property type="entry name" value="zf-RING_2"/>
    <property type="match status" value="1"/>
</dbReference>
<evidence type="ECO:0000256" key="3">
    <source>
        <dbReference type="PROSITE-ProRule" id="PRU00175"/>
    </source>
</evidence>
<keyword evidence="2" id="KW-0802">TPR repeat</keyword>
<keyword evidence="7" id="KW-1185">Reference proteome</keyword>
<keyword evidence="3" id="KW-0862">Zinc</keyword>
<dbReference type="SUPFAM" id="SSF48452">
    <property type="entry name" value="TPR-like"/>
    <property type="match status" value="2"/>
</dbReference>
<gene>
    <name evidence="6" type="ORF">Esi_0051_0097</name>
</gene>
<dbReference type="PROSITE" id="PS50089">
    <property type="entry name" value="ZF_RING_2"/>
    <property type="match status" value="1"/>
</dbReference>
<dbReference type="InterPro" id="IPR011990">
    <property type="entry name" value="TPR-like_helical_dom_sf"/>
</dbReference>
<dbReference type="SUPFAM" id="SSF57850">
    <property type="entry name" value="RING/U-box"/>
    <property type="match status" value="1"/>
</dbReference>
<feature type="region of interest" description="Disordered" evidence="4">
    <location>
        <begin position="126"/>
        <end position="270"/>
    </location>
</feature>
<keyword evidence="1" id="KW-0677">Repeat</keyword>
<dbReference type="Pfam" id="PF13424">
    <property type="entry name" value="TPR_12"/>
    <property type="match status" value="1"/>
</dbReference>
<dbReference type="EMBL" id="FN649749">
    <property type="protein sequence ID" value="CBJ26996.1"/>
    <property type="molecule type" value="Genomic_DNA"/>
</dbReference>
<accession>D7G3J8</accession>
<dbReference type="GO" id="GO:0008270">
    <property type="term" value="F:zinc ion binding"/>
    <property type="evidence" value="ECO:0007669"/>
    <property type="project" value="UniProtKB-KW"/>
</dbReference>
<feature type="compositionally biased region" description="Low complexity" evidence="4">
    <location>
        <begin position="844"/>
        <end position="856"/>
    </location>
</feature>
<dbReference type="OMA" id="GHRFHTH"/>
<dbReference type="SMART" id="SM00184">
    <property type="entry name" value="RING"/>
    <property type="match status" value="1"/>
</dbReference>
<dbReference type="Gene3D" id="3.30.40.10">
    <property type="entry name" value="Zinc/RING finger domain, C3HC4 (zinc finger)"/>
    <property type="match status" value="1"/>
</dbReference>
<name>D7G3J8_ECTSI</name>
<feature type="domain" description="RING-type" evidence="5">
    <location>
        <begin position="727"/>
        <end position="813"/>
    </location>
</feature>
<feature type="compositionally biased region" description="Polar residues" evidence="4">
    <location>
        <begin position="183"/>
        <end position="193"/>
    </location>
</feature>
<feature type="compositionally biased region" description="Gly residues" evidence="4">
    <location>
        <begin position="914"/>
        <end position="923"/>
    </location>
</feature>
<feature type="region of interest" description="Disordered" evidence="4">
    <location>
        <begin position="319"/>
        <end position="387"/>
    </location>
</feature>
<dbReference type="AlphaFoldDB" id="D7G3J8"/>
<dbReference type="InterPro" id="IPR001841">
    <property type="entry name" value="Znf_RING"/>
</dbReference>
<feature type="compositionally biased region" description="Acidic residues" evidence="4">
    <location>
        <begin position="377"/>
        <end position="387"/>
    </location>
</feature>
<feature type="region of interest" description="Disordered" evidence="4">
    <location>
        <begin position="700"/>
        <end position="722"/>
    </location>
</feature>
<sequence length="935" mass="95271">MFRCMLNMFNAPCLRCIINPYPKTNNSNAGAEAAQRHALALRCREWEGRDGGVFAGGDRPGGDAGPGAGSNSGLLNPSSAVVAAKRAAVPCLRNLASFVSNQGRHVDAEVVLRTVLNILRDYKRQLSSQHHDGKGKREADAPLLDGGGGFGTDSASFTPSSFEEKRSDEAQADAGSPAPSPTPDTRNGGTRNGSPAAHPTTEPPPLSAVPETGIAGGDESLGRDGSTANTTTGGDAYESGDPPAGSRPSAETAGGGSGGGVGGGVGGDNLRSHAAQATAALAEETVASAMVAATRAVAVMGETAATLEPSSLVVNHNRATRSDASPAPPPPSPVPLMKQASAGPTAGRRGGRLEESRLPGMKFGRGESGGDERGLEDVEGGEDEEPDQMAAVTRHHLAVVIHAQGRAKEAEQLLEDSLRVLKRRKPPQAVCVAQAMHDLAGIVRPADPARACTLYRQALKTLEDARGVNHFLTAPTLAKLGALLGESLVAAADIPITPAQPAGPGCAGIQRSAGLAEAVCASAGCGVEDGSAVAAAAGVDWDPKKAEEMIKRAVLIQGRHLGLRHPAVASSMRAMAELYRRQGRLAEAEPLFRRAIGIWELSRGGGGMDSDAIAALHGTAHCVLAGAGADWLGRFEEAFALVDQAYRIASSHPGNDASSRLLLEALRMIRSRQRQGRGDPQPASAAIMEGVWTGRWDPAKNDGTSGGGATQGRHVRSRSNGDGNPRCAVCLEEVGGGEPTVDGGALGREGGGGAAAAAADWTADIGSEEGLRAETAESVHASGSFAYLPCGHRFHTHCIGRWLAHSSSCPSCRSQVEEETIPTAVAMDATAPPSPPDEARGHGARAVGGSRVAASRNRLSTPEAEAAEVADSVLTAAANSVLTAATRGVAGQAQRGGDANGRVGFVGVNRRGGGGAAAGGGGSSAVAVEERAPFC</sequence>
<evidence type="ECO:0000256" key="1">
    <source>
        <dbReference type="ARBA" id="ARBA00022737"/>
    </source>
</evidence>
<feature type="compositionally biased region" description="Gly residues" evidence="4">
    <location>
        <begin position="253"/>
        <end position="267"/>
    </location>
</feature>
<feature type="region of interest" description="Disordered" evidence="4">
    <location>
        <begin position="914"/>
        <end position="935"/>
    </location>
</feature>
<dbReference type="Proteomes" id="UP000002630">
    <property type="component" value="Linkage Group LG24"/>
</dbReference>
<evidence type="ECO:0000313" key="7">
    <source>
        <dbReference type="Proteomes" id="UP000002630"/>
    </source>
</evidence>
<feature type="region of interest" description="Disordered" evidence="4">
    <location>
        <begin position="52"/>
        <end position="71"/>
    </location>
</feature>
<evidence type="ECO:0000313" key="6">
    <source>
        <dbReference type="EMBL" id="CBJ26996.1"/>
    </source>
</evidence>